<dbReference type="InterPro" id="IPR036236">
    <property type="entry name" value="Znf_C2H2_sf"/>
</dbReference>
<dbReference type="PROSITE" id="PS00028">
    <property type="entry name" value="ZINC_FINGER_C2H2_1"/>
    <property type="match status" value="3"/>
</dbReference>
<proteinExistence type="inferred from homology"/>
<evidence type="ECO:0000256" key="5">
    <source>
        <dbReference type="ARBA" id="ARBA00022833"/>
    </source>
</evidence>
<evidence type="ECO:0000313" key="11">
    <source>
        <dbReference type="Proteomes" id="UP001642540"/>
    </source>
</evidence>
<dbReference type="Proteomes" id="UP001642540">
    <property type="component" value="Unassembled WGS sequence"/>
</dbReference>
<dbReference type="InterPro" id="IPR050527">
    <property type="entry name" value="Snail/Krueppel_Znf"/>
</dbReference>
<accession>A0ABP1RH27</accession>
<evidence type="ECO:0000313" key="10">
    <source>
        <dbReference type="EMBL" id="CAL8128119.1"/>
    </source>
</evidence>
<dbReference type="SMART" id="SM00355">
    <property type="entry name" value="ZnF_C2H2"/>
    <property type="match status" value="3"/>
</dbReference>
<evidence type="ECO:0000256" key="2">
    <source>
        <dbReference type="ARBA" id="ARBA00022723"/>
    </source>
</evidence>
<dbReference type="InterPro" id="IPR038765">
    <property type="entry name" value="Papain-like_cys_pep_sf"/>
</dbReference>
<dbReference type="PANTHER" id="PTHR24388:SF54">
    <property type="entry name" value="PROTEIN ESCARGOT"/>
    <property type="match status" value="1"/>
</dbReference>
<dbReference type="Gene3D" id="3.40.395.10">
    <property type="entry name" value="Adenoviral Proteinase, Chain A"/>
    <property type="match status" value="1"/>
</dbReference>
<feature type="domain" description="C2H2-type" evidence="9">
    <location>
        <begin position="55"/>
        <end position="78"/>
    </location>
</feature>
<keyword evidence="3" id="KW-0677">Repeat</keyword>
<comment type="subcellular location">
    <subcellularLocation>
        <location evidence="1">Nucleus</location>
    </subcellularLocation>
</comment>
<protein>
    <recommendedName>
        <fullName evidence="9">C2H2-type domain-containing protein</fullName>
    </recommendedName>
</protein>
<dbReference type="SUPFAM" id="SSF54001">
    <property type="entry name" value="Cysteine proteinases"/>
    <property type="match status" value="1"/>
</dbReference>
<evidence type="ECO:0000256" key="6">
    <source>
        <dbReference type="ARBA" id="ARBA00023242"/>
    </source>
</evidence>
<evidence type="ECO:0000256" key="4">
    <source>
        <dbReference type="ARBA" id="ARBA00022771"/>
    </source>
</evidence>
<organism evidence="10 11">
    <name type="scientific">Orchesella dallaii</name>
    <dbReference type="NCBI Taxonomy" id="48710"/>
    <lineage>
        <taxon>Eukaryota</taxon>
        <taxon>Metazoa</taxon>
        <taxon>Ecdysozoa</taxon>
        <taxon>Arthropoda</taxon>
        <taxon>Hexapoda</taxon>
        <taxon>Collembola</taxon>
        <taxon>Entomobryomorpha</taxon>
        <taxon>Entomobryoidea</taxon>
        <taxon>Orchesellidae</taxon>
        <taxon>Orchesellinae</taxon>
        <taxon>Orchesella</taxon>
    </lineage>
</organism>
<reference evidence="10 11" key="1">
    <citation type="submission" date="2024-08" db="EMBL/GenBank/DDBJ databases">
        <authorList>
            <person name="Cucini C."/>
            <person name="Frati F."/>
        </authorList>
    </citation>
    <scope>NUCLEOTIDE SEQUENCE [LARGE SCALE GENOMIC DNA]</scope>
</reference>
<evidence type="ECO:0000256" key="3">
    <source>
        <dbReference type="ARBA" id="ARBA00022737"/>
    </source>
</evidence>
<keyword evidence="2" id="KW-0479">Metal-binding</keyword>
<keyword evidence="11" id="KW-1185">Reference proteome</keyword>
<keyword evidence="5" id="KW-0862">Zinc</keyword>
<dbReference type="InterPro" id="IPR013087">
    <property type="entry name" value="Znf_C2H2_type"/>
</dbReference>
<keyword evidence="6" id="KW-0539">Nucleus</keyword>
<evidence type="ECO:0000259" key="9">
    <source>
        <dbReference type="PROSITE" id="PS50157"/>
    </source>
</evidence>
<dbReference type="EMBL" id="CAXLJM020000074">
    <property type="protein sequence ID" value="CAL8128119.1"/>
    <property type="molecule type" value="Genomic_DNA"/>
</dbReference>
<keyword evidence="4 8" id="KW-0863">Zinc-finger</keyword>
<dbReference type="Gene3D" id="3.30.160.60">
    <property type="entry name" value="Classic Zinc Finger"/>
    <property type="match status" value="1"/>
</dbReference>
<name>A0ABP1RH27_9HEXA</name>
<comment type="similarity">
    <text evidence="7">Belongs to the snail C2H2-type zinc-finger protein family.</text>
</comment>
<dbReference type="PANTHER" id="PTHR24388">
    <property type="entry name" value="ZINC FINGER PROTEIN"/>
    <property type="match status" value="1"/>
</dbReference>
<comment type="caution">
    <text evidence="10">The sequence shown here is derived from an EMBL/GenBank/DDBJ whole genome shotgun (WGS) entry which is preliminary data.</text>
</comment>
<evidence type="ECO:0000256" key="8">
    <source>
        <dbReference type="PROSITE-ProRule" id="PRU00042"/>
    </source>
</evidence>
<gene>
    <name evidence="10" type="ORF">ODALV1_LOCUS22095</name>
</gene>
<sequence length="459" mass="54497">MGKIRPNHKRVVPHVIKGVFKMGNSFVCSLCNHSFHAKYNAEMHYKQKHLKEKNFPCDVCEKLFTRAFTLKRHKETKHESIGKICTPSPSMRKPNKFRCFYCHARFSCPRNRLRHMKTNHYLALHKFGLKYKRYRDLKYAKKQKPMQNKKQTRKNRHKKTEWKPLVVEIYSFGCGSRRRLKVTQDLVLPNRKVDKKKYMDIEVHAFPRIDGISQLNKDKKLYMHFQLSPRPQVYKVGRFSGGIAEVVLMLKQRGMGNCSSVDAYMTHIMKDCDPKYVYLPMSFWPDEEKKEPNYEYLPSMDLRNKTVIAPMLLIYNKYAKNEEEEKHAFLAVIDFETKTTRIFDSSPSALRHREPYVSFHVCRVVKCLIKNCLVGYKFVKKEWSKLQYQLRANHQVEATTCCFYVCFYAKNILLGKDSRNFNRIYEKKKPLRRLIKQDFLSTLLQTTQKGRLILAALCK</sequence>
<evidence type="ECO:0000256" key="7">
    <source>
        <dbReference type="ARBA" id="ARBA00037948"/>
    </source>
</evidence>
<dbReference type="SUPFAM" id="SSF57667">
    <property type="entry name" value="beta-beta-alpha zinc fingers"/>
    <property type="match status" value="1"/>
</dbReference>
<dbReference type="PROSITE" id="PS50157">
    <property type="entry name" value="ZINC_FINGER_C2H2_2"/>
    <property type="match status" value="2"/>
</dbReference>
<evidence type="ECO:0000256" key="1">
    <source>
        <dbReference type="ARBA" id="ARBA00004123"/>
    </source>
</evidence>
<feature type="domain" description="C2H2-type" evidence="9">
    <location>
        <begin position="26"/>
        <end position="54"/>
    </location>
</feature>